<proteinExistence type="predicted"/>
<sequence length="238" mass="26613">MSVTQEAPTLTIPAGTQLYRALSKVFSSEGDRAYEALEPNSYLELEWLSDIRALYEDGEAVAGRFAPFRDQSGFPVPALYLAPMKETAYYELVLPPVGNSAIKALSKNEFVALEVATIVFEDALTLADCRENYLLGGEDEFWNKSHDELFQASQLKSLDASRALAKSIYDQYPHIDGLVWYSVQHGRVVPVYVIFGPKRRGSTVRTIEALDDIPTWKPYLTEVKEKRLIVSADLAAIL</sequence>
<dbReference type="Proteomes" id="UP000018211">
    <property type="component" value="Unassembled WGS sequence"/>
</dbReference>
<evidence type="ECO:0000313" key="2">
    <source>
        <dbReference type="EMBL" id="CCO50222.1"/>
    </source>
</evidence>
<accession>A0AAV2VZX1</accession>
<comment type="caution">
    <text evidence="2">The sequence shown here is derived from an EMBL/GenBank/DDBJ whole genome shotgun (WGS) entry which is preliminary data.</text>
</comment>
<evidence type="ECO:0000259" key="1">
    <source>
        <dbReference type="Pfam" id="PF08808"/>
    </source>
</evidence>
<reference evidence="2 3" key="1">
    <citation type="journal article" date="2013" name="ISME J.">
        <title>Comparative genomics of pathogenic lineages of Vibrio nigripulchritudo identifies virulence-associated traits.</title>
        <authorList>
            <person name="Goudenege D."/>
            <person name="Labreuche Y."/>
            <person name="Krin E."/>
            <person name="Ansquer D."/>
            <person name="Mangenot S."/>
            <person name="Calteau A."/>
            <person name="Medigue C."/>
            <person name="Mazel D."/>
            <person name="Polz M.F."/>
            <person name="Le Roux F."/>
        </authorList>
    </citation>
    <scope>NUCLEOTIDE SEQUENCE [LARGE SCALE GENOMIC DNA]</scope>
    <source>
        <strain evidence="2 3">SOn1</strain>
    </source>
</reference>
<dbReference type="InterPro" id="IPR014914">
    <property type="entry name" value="RES_dom"/>
</dbReference>
<name>A0AAV2VZX1_9VIBR</name>
<organism evidence="2 3">
    <name type="scientific">Vibrio nigripulchritudo SOn1</name>
    <dbReference type="NCBI Taxonomy" id="1238450"/>
    <lineage>
        <taxon>Bacteria</taxon>
        <taxon>Pseudomonadati</taxon>
        <taxon>Pseudomonadota</taxon>
        <taxon>Gammaproteobacteria</taxon>
        <taxon>Vibrionales</taxon>
        <taxon>Vibrionaceae</taxon>
        <taxon>Vibrio</taxon>
    </lineage>
</organism>
<protein>
    <recommendedName>
        <fullName evidence="1">RES domain-containing protein</fullName>
    </recommendedName>
</protein>
<gene>
    <name evidence="2" type="ORF">VIBNISOn1_p0059</name>
</gene>
<dbReference type="AlphaFoldDB" id="A0AAV2VZX1"/>
<dbReference type="Pfam" id="PF08808">
    <property type="entry name" value="RES"/>
    <property type="match status" value="1"/>
</dbReference>
<feature type="domain" description="RES" evidence="1">
    <location>
        <begin position="56"/>
        <end position="200"/>
    </location>
</feature>
<dbReference type="EMBL" id="CAOF01000199">
    <property type="protein sequence ID" value="CCO50222.1"/>
    <property type="molecule type" value="Genomic_DNA"/>
</dbReference>
<dbReference type="RefSeq" id="WP_022614092.1">
    <property type="nucleotide sequence ID" value="NZ_LK391966.1"/>
</dbReference>
<evidence type="ECO:0000313" key="3">
    <source>
        <dbReference type="Proteomes" id="UP000018211"/>
    </source>
</evidence>